<dbReference type="EMBL" id="JAUFQS010000003">
    <property type="protein sequence ID" value="MDN3686613.1"/>
    <property type="molecule type" value="Genomic_DNA"/>
</dbReference>
<reference evidence="2" key="1">
    <citation type="journal article" date="2019" name="Int. J. Syst. Evol. Microbiol.">
        <title>The Global Catalogue of Microorganisms (GCM) 10K type strain sequencing project: providing services to taxonomists for standard genome sequencing and annotation.</title>
        <authorList>
            <consortium name="The Broad Institute Genomics Platform"/>
            <consortium name="The Broad Institute Genome Sequencing Center for Infectious Disease"/>
            <person name="Wu L."/>
            <person name="Ma J."/>
        </authorList>
    </citation>
    <scope>NUCLEOTIDE SEQUENCE [LARGE SCALE GENOMIC DNA]</scope>
    <source>
        <strain evidence="2">CECT 7706</strain>
    </source>
</reference>
<dbReference type="Proteomes" id="UP001236663">
    <property type="component" value="Unassembled WGS sequence"/>
</dbReference>
<evidence type="ECO:0000313" key="1">
    <source>
        <dbReference type="EMBL" id="MDN3686613.1"/>
    </source>
</evidence>
<keyword evidence="2" id="KW-1185">Reference proteome</keyword>
<proteinExistence type="predicted"/>
<protein>
    <recommendedName>
        <fullName evidence="3">Exostosin family protein</fullName>
    </recommendedName>
</protein>
<dbReference type="RefSeq" id="WP_163384765.1">
    <property type="nucleotide sequence ID" value="NZ_JAUFQS010000003.1"/>
</dbReference>
<gene>
    <name evidence="1" type="ORF">QWZ15_02120</name>
</gene>
<evidence type="ECO:0000313" key="2">
    <source>
        <dbReference type="Proteomes" id="UP001236663"/>
    </source>
</evidence>
<comment type="caution">
    <text evidence="1">The sequence shown here is derived from an EMBL/GenBank/DDBJ whole genome shotgun (WGS) entry which is preliminary data.</text>
</comment>
<name>A0ABT8C4A2_9BACT</name>
<sequence>MRLFGLTNVYYEEQSDYDFEQLNESVYIKKIIGELRESLGKRFTEFEFFIYSNHKVNKRNPGSEKDVMPSSADLPSDKKKILLYFSDEGGLDPSYYADKYFAIFKAYIGVQFETRNVFPLALGYVNSVPEFPDKIIKDRKFNVFFRGNLNMNRINFYRTFSNLGFLLPPEKWLTHEYYRKFLIKLKSDFSNFFSDSIIIFNSGFKAGYSPEKYGEVLADSKIVLCPKGYFMTECFRHFEAMRAGCIIISEPLPPTPFYQGSPIIQIDNWDTGLRITKELLQDERQMEAIHQQTRQWWVEKCSEKATANYIINNIEKLEAY</sequence>
<accession>A0ABT8C4A2</accession>
<evidence type="ECO:0008006" key="3">
    <source>
        <dbReference type="Google" id="ProtNLM"/>
    </source>
</evidence>
<organism evidence="1 2">
    <name type="scientific">Cyclobacterium jeungdonense</name>
    <dbReference type="NCBI Taxonomy" id="708087"/>
    <lineage>
        <taxon>Bacteria</taxon>
        <taxon>Pseudomonadati</taxon>
        <taxon>Bacteroidota</taxon>
        <taxon>Cytophagia</taxon>
        <taxon>Cytophagales</taxon>
        <taxon>Cyclobacteriaceae</taxon>
        <taxon>Cyclobacterium</taxon>
    </lineage>
</organism>